<dbReference type="InterPro" id="IPR002893">
    <property type="entry name" value="Znf_MYND"/>
</dbReference>
<dbReference type="Proteomes" id="UP000007797">
    <property type="component" value="Unassembled WGS sequence"/>
</dbReference>
<dbReference type="Gene3D" id="2.170.270.10">
    <property type="entry name" value="SET domain"/>
    <property type="match status" value="1"/>
</dbReference>
<dbReference type="AlphaFoldDB" id="F4PTE2"/>
<evidence type="ECO:0000256" key="4">
    <source>
        <dbReference type="PROSITE-ProRule" id="PRU00134"/>
    </source>
</evidence>
<reference evidence="7" key="1">
    <citation type="journal article" date="2011" name="Genome Res.">
        <title>Phylogeny-wide analysis of social amoeba genomes highlights ancient origins for complex intercellular communication.</title>
        <authorList>
            <person name="Heidel A.J."/>
            <person name="Lawal H.M."/>
            <person name="Felder M."/>
            <person name="Schilde C."/>
            <person name="Helps N.R."/>
            <person name="Tunggal B."/>
            <person name="Rivero F."/>
            <person name="John U."/>
            <person name="Schleicher M."/>
            <person name="Eichinger L."/>
            <person name="Platzer M."/>
            <person name="Noegel A.A."/>
            <person name="Schaap P."/>
            <person name="Gloeckner G."/>
        </authorList>
    </citation>
    <scope>NUCLEOTIDE SEQUENCE [LARGE SCALE GENOMIC DNA]</scope>
    <source>
        <strain evidence="7">SH3</strain>
    </source>
</reference>
<keyword evidence="7" id="KW-1185">Reference proteome</keyword>
<evidence type="ECO:0000313" key="6">
    <source>
        <dbReference type="EMBL" id="EGG21664.1"/>
    </source>
</evidence>
<dbReference type="Gene3D" id="6.10.140.2220">
    <property type="match status" value="1"/>
</dbReference>
<dbReference type="PROSITE" id="PS50865">
    <property type="entry name" value="ZF_MYND_2"/>
    <property type="match status" value="1"/>
</dbReference>
<keyword evidence="3" id="KW-0862">Zinc</keyword>
<dbReference type="Pfam" id="PF01753">
    <property type="entry name" value="zf-MYND"/>
    <property type="match status" value="1"/>
</dbReference>
<dbReference type="KEGG" id="dfa:DFA_01550"/>
<protein>
    <recommendedName>
        <fullName evidence="5">MYND-type domain-containing protein</fullName>
    </recommendedName>
</protein>
<evidence type="ECO:0000256" key="3">
    <source>
        <dbReference type="ARBA" id="ARBA00022833"/>
    </source>
</evidence>
<evidence type="ECO:0000313" key="7">
    <source>
        <dbReference type="Proteomes" id="UP000007797"/>
    </source>
</evidence>
<dbReference type="GO" id="GO:0008270">
    <property type="term" value="F:zinc ion binding"/>
    <property type="evidence" value="ECO:0007669"/>
    <property type="project" value="UniProtKB-KW"/>
</dbReference>
<accession>F4PTE2</accession>
<evidence type="ECO:0000259" key="5">
    <source>
        <dbReference type="PROSITE" id="PS50865"/>
    </source>
</evidence>
<dbReference type="GeneID" id="14873989"/>
<organism evidence="6 7">
    <name type="scientific">Cavenderia fasciculata</name>
    <name type="common">Slime mold</name>
    <name type="synonym">Dictyostelium fasciculatum</name>
    <dbReference type="NCBI Taxonomy" id="261658"/>
    <lineage>
        <taxon>Eukaryota</taxon>
        <taxon>Amoebozoa</taxon>
        <taxon>Evosea</taxon>
        <taxon>Eumycetozoa</taxon>
        <taxon>Dictyostelia</taxon>
        <taxon>Acytosteliales</taxon>
        <taxon>Cavenderiaceae</taxon>
        <taxon>Cavenderia</taxon>
    </lineage>
</organism>
<proteinExistence type="predicted"/>
<evidence type="ECO:0000256" key="1">
    <source>
        <dbReference type="ARBA" id="ARBA00022723"/>
    </source>
</evidence>
<dbReference type="OrthoDB" id="341421at2759"/>
<sequence length="123" mass="14208">MVPPILNNEPNTMKMGPKEYLNAIQPSGMPKIEYIMSRYSASTNELVVERSPPVVTKPRSVSLPNRVVCLNCKQCYNINKCNTCDRCSKGFYCSDECKYAHWPMHRKNCVKLEMVIKLKRKTF</sequence>
<evidence type="ECO:0000256" key="2">
    <source>
        <dbReference type="ARBA" id="ARBA00022771"/>
    </source>
</evidence>
<name>F4PTE2_CACFS</name>
<keyword evidence="1" id="KW-0479">Metal-binding</keyword>
<gene>
    <name evidence="6" type="ORF">DFA_01550</name>
</gene>
<dbReference type="EMBL" id="GL883010">
    <property type="protein sequence ID" value="EGG21664.1"/>
    <property type="molecule type" value="Genomic_DNA"/>
</dbReference>
<feature type="domain" description="MYND-type" evidence="5">
    <location>
        <begin position="72"/>
        <end position="109"/>
    </location>
</feature>
<dbReference type="InterPro" id="IPR046341">
    <property type="entry name" value="SET_dom_sf"/>
</dbReference>
<dbReference type="RefSeq" id="XP_004359514.1">
    <property type="nucleotide sequence ID" value="XM_004359457.1"/>
</dbReference>
<keyword evidence="2 4" id="KW-0863">Zinc-finger</keyword>
<dbReference type="SUPFAM" id="SSF144232">
    <property type="entry name" value="HIT/MYND zinc finger-like"/>
    <property type="match status" value="1"/>
</dbReference>